<evidence type="ECO:0000313" key="10">
    <source>
        <dbReference type="EMBL" id="TCO40126.1"/>
    </source>
</evidence>
<dbReference type="InterPro" id="IPR000223">
    <property type="entry name" value="Pept_S26A_signal_pept_1"/>
</dbReference>
<keyword evidence="7" id="KW-0472">Membrane</keyword>
<gene>
    <name evidence="10" type="ORF">EV646_11840</name>
</gene>
<dbReference type="AlphaFoldDB" id="A0A4R2I859"/>
<reference evidence="10 11" key="1">
    <citation type="journal article" date="2015" name="Stand. Genomic Sci.">
        <title>Genomic Encyclopedia of Bacterial and Archaeal Type Strains, Phase III: the genomes of soil and plant-associated and newly described type strains.</title>
        <authorList>
            <person name="Whitman W.B."/>
            <person name="Woyke T."/>
            <person name="Klenk H.P."/>
            <person name="Zhou Y."/>
            <person name="Lilburn T.G."/>
            <person name="Beck B.J."/>
            <person name="De Vos P."/>
            <person name="Vandamme P."/>
            <person name="Eisen J.A."/>
            <person name="Garrity G."/>
            <person name="Hugenholtz P."/>
            <person name="Kyrpides N.C."/>
        </authorList>
    </citation>
    <scope>NUCLEOTIDE SEQUENCE [LARGE SCALE GENOMIC DNA]</scope>
    <source>
        <strain evidence="10 11">VKM Ac-2541</strain>
    </source>
</reference>
<evidence type="ECO:0000259" key="9">
    <source>
        <dbReference type="Pfam" id="PF10502"/>
    </source>
</evidence>
<keyword evidence="7" id="KW-0645">Protease</keyword>
<evidence type="ECO:0000256" key="4">
    <source>
        <dbReference type="ARBA" id="ARBA00013208"/>
    </source>
</evidence>
<evidence type="ECO:0000256" key="8">
    <source>
        <dbReference type="SAM" id="MobiDB-lite"/>
    </source>
</evidence>
<comment type="caution">
    <text evidence="10">The sequence shown here is derived from an EMBL/GenBank/DDBJ whole genome shotgun (WGS) entry which is preliminary data.</text>
</comment>
<evidence type="ECO:0000256" key="6">
    <source>
        <dbReference type="PIRSR" id="PIRSR600223-1"/>
    </source>
</evidence>
<dbReference type="OrthoDB" id="9815782at2"/>
<evidence type="ECO:0000256" key="7">
    <source>
        <dbReference type="RuleBase" id="RU362042"/>
    </source>
</evidence>
<comment type="catalytic activity">
    <reaction evidence="1 7">
        <text>Cleavage of hydrophobic, N-terminal signal or leader sequences from secreted and periplasmic proteins.</text>
        <dbReference type="EC" id="3.4.21.89"/>
    </reaction>
</comment>
<sequence length="258" mass="27199">MTDTPTTTSEKPEKPAHRSGFAAAAREFVLIVVGALIVSSILRAFVGQMFIIPSESMENTLLVGDRVVVEKLTDVKRGDVVVFEDPGGWLGPEESGQKRGSIGRFFEVVGLLPDSSHGHLIKRLIGMPGDKVACCDSQGRILVNGQPLAETGYLYPGDAPSQIEFQVTVPAGKVFVMGDHRSASGDSRVHLSDTSPSGGSPGDAAFVPMDKITGRAIFVVWPAGRWAKLGVPDTFKAVPAPGPAPSKPSISLTAPAKK</sequence>
<protein>
    <recommendedName>
        <fullName evidence="4 7">Signal peptidase I</fullName>
        <ecNumber evidence="4 7">3.4.21.89</ecNumber>
    </recommendedName>
</protein>
<keyword evidence="7" id="KW-0812">Transmembrane</keyword>
<dbReference type="InterPro" id="IPR019758">
    <property type="entry name" value="Pept_S26A_signal_pept_1_CS"/>
</dbReference>
<keyword evidence="5 7" id="KW-0378">Hydrolase</keyword>
<dbReference type="NCBIfam" id="TIGR02227">
    <property type="entry name" value="sigpep_I_bact"/>
    <property type="match status" value="1"/>
</dbReference>
<dbReference type="PANTHER" id="PTHR43390:SF1">
    <property type="entry name" value="CHLOROPLAST PROCESSING PEPTIDASE"/>
    <property type="match status" value="1"/>
</dbReference>
<evidence type="ECO:0000313" key="11">
    <source>
        <dbReference type="Proteomes" id="UP000295573"/>
    </source>
</evidence>
<dbReference type="PRINTS" id="PR00727">
    <property type="entry name" value="LEADERPTASE"/>
</dbReference>
<dbReference type="PANTHER" id="PTHR43390">
    <property type="entry name" value="SIGNAL PEPTIDASE I"/>
    <property type="match status" value="1"/>
</dbReference>
<accession>A0A4R2I859</accession>
<comment type="similarity">
    <text evidence="3 7">Belongs to the peptidase S26 family.</text>
</comment>
<dbReference type="GO" id="GO:0009003">
    <property type="term" value="F:signal peptidase activity"/>
    <property type="evidence" value="ECO:0007669"/>
    <property type="project" value="UniProtKB-EC"/>
</dbReference>
<dbReference type="GO" id="GO:0006465">
    <property type="term" value="P:signal peptide processing"/>
    <property type="evidence" value="ECO:0007669"/>
    <property type="project" value="InterPro"/>
</dbReference>
<dbReference type="GO" id="GO:0005886">
    <property type="term" value="C:plasma membrane"/>
    <property type="evidence" value="ECO:0007669"/>
    <property type="project" value="UniProtKB-SubCell"/>
</dbReference>
<dbReference type="PROSITE" id="PS00761">
    <property type="entry name" value="SPASE_I_3"/>
    <property type="match status" value="1"/>
</dbReference>
<feature type="region of interest" description="Disordered" evidence="8">
    <location>
        <begin position="238"/>
        <end position="258"/>
    </location>
</feature>
<comment type="subcellular location">
    <subcellularLocation>
        <location evidence="2">Cell membrane</location>
        <topology evidence="2">Single-pass type II membrane protein</topology>
    </subcellularLocation>
    <subcellularLocation>
        <location evidence="7">Membrane</location>
        <topology evidence="7">Single-pass type II membrane protein</topology>
    </subcellularLocation>
</comment>
<name>A0A4R2I859_9ACTN</name>
<feature type="active site" evidence="6">
    <location>
        <position position="122"/>
    </location>
</feature>
<dbReference type="GO" id="GO:0004252">
    <property type="term" value="F:serine-type endopeptidase activity"/>
    <property type="evidence" value="ECO:0007669"/>
    <property type="project" value="InterPro"/>
</dbReference>
<organism evidence="10 11">
    <name type="scientific">Kribbella antiqua</name>
    <dbReference type="NCBI Taxonomy" id="2512217"/>
    <lineage>
        <taxon>Bacteria</taxon>
        <taxon>Bacillati</taxon>
        <taxon>Actinomycetota</taxon>
        <taxon>Actinomycetes</taxon>
        <taxon>Propionibacteriales</taxon>
        <taxon>Kribbellaceae</taxon>
        <taxon>Kribbella</taxon>
    </lineage>
</organism>
<dbReference type="Gene3D" id="2.10.109.10">
    <property type="entry name" value="Umud Fragment, subunit A"/>
    <property type="match status" value="1"/>
</dbReference>
<evidence type="ECO:0000256" key="5">
    <source>
        <dbReference type="ARBA" id="ARBA00022801"/>
    </source>
</evidence>
<proteinExistence type="inferred from homology"/>
<evidence type="ECO:0000256" key="3">
    <source>
        <dbReference type="ARBA" id="ARBA00009370"/>
    </source>
</evidence>
<feature type="domain" description="Peptidase S26" evidence="9">
    <location>
        <begin position="26"/>
        <end position="221"/>
    </location>
</feature>
<dbReference type="EMBL" id="SLWR01000018">
    <property type="protein sequence ID" value="TCO40126.1"/>
    <property type="molecule type" value="Genomic_DNA"/>
</dbReference>
<feature type="region of interest" description="Disordered" evidence="8">
    <location>
        <begin position="185"/>
        <end position="205"/>
    </location>
</feature>
<evidence type="ECO:0000256" key="2">
    <source>
        <dbReference type="ARBA" id="ARBA00004401"/>
    </source>
</evidence>
<dbReference type="CDD" id="cd06530">
    <property type="entry name" value="S26_SPase_I"/>
    <property type="match status" value="1"/>
</dbReference>
<feature type="active site" evidence="6">
    <location>
        <position position="56"/>
    </location>
</feature>
<dbReference type="InterPro" id="IPR019533">
    <property type="entry name" value="Peptidase_S26"/>
</dbReference>
<dbReference type="EC" id="3.4.21.89" evidence="4 7"/>
<dbReference type="SUPFAM" id="SSF51306">
    <property type="entry name" value="LexA/Signal peptidase"/>
    <property type="match status" value="1"/>
</dbReference>
<dbReference type="Proteomes" id="UP000295573">
    <property type="component" value="Unassembled WGS sequence"/>
</dbReference>
<feature type="transmembrane region" description="Helical" evidence="7">
    <location>
        <begin position="28"/>
        <end position="46"/>
    </location>
</feature>
<dbReference type="InterPro" id="IPR036286">
    <property type="entry name" value="LexA/Signal_pep-like_sf"/>
</dbReference>
<evidence type="ECO:0000256" key="1">
    <source>
        <dbReference type="ARBA" id="ARBA00000677"/>
    </source>
</evidence>
<dbReference type="RefSeq" id="WP_132157002.1">
    <property type="nucleotide sequence ID" value="NZ_SLWR01000018.1"/>
</dbReference>
<keyword evidence="7" id="KW-1133">Transmembrane helix</keyword>
<dbReference type="Pfam" id="PF10502">
    <property type="entry name" value="Peptidase_S26"/>
    <property type="match status" value="1"/>
</dbReference>
<keyword evidence="11" id="KW-1185">Reference proteome</keyword>